<reference evidence="2 3" key="1">
    <citation type="submission" date="2020-04" db="EMBL/GenBank/DDBJ databases">
        <title>Paeniglutamicibacter sp. ANT13_2, a novel actinomycete isolated from sediment in Antarctica.</title>
        <authorList>
            <person name="Sakdapetsiri C."/>
            <person name="Pinyakong O."/>
        </authorList>
    </citation>
    <scope>NUCLEOTIDE SEQUENCE [LARGE SCALE GENOMIC DNA]</scope>
    <source>
        <strain evidence="2 3">ANT13_2</strain>
    </source>
</reference>
<keyword evidence="1" id="KW-1133">Transmembrane helix</keyword>
<keyword evidence="1" id="KW-0812">Transmembrane</keyword>
<evidence type="ECO:0000256" key="1">
    <source>
        <dbReference type="SAM" id="Phobius"/>
    </source>
</evidence>
<feature type="transmembrane region" description="Helical" evidence="1">
    <location>
        <begin position="31"/>
        <end position="56"/>
    </location>
</feature>
<keyword evidence="3" id="KW-1185">Reference proteome</keyword>
<name>A0ABX1G6Y0_9MICC</name>
<sequence length="75" mass="7826">MSSRVAMIGAGFIASMTPHNRHLGQHLFLRMWIGILAAALVMGPTSMASIAILLPAASSTAIIGRIPSALDVVSR</sequence>
<keyword evidence="1" id="KW-0472">Membrane</keyword>
<protein>
    <recommendedName>
        <fullName evidence="4">MFS transporter</fullName>
    </recommendedName>
</protein>
<proteinExistence type="predicted"/>
<dbReference type="Proteomes" id="UP000746595">
    <property type="component" value="Unassembled WGS sequence"/>
</dbReference>
<evidence type="ECO:0008006" key="4">
    <source>
        <dbReference type="Google" id="ProtNLM"/>
    </source>
</evidence>
<evidence type="ECO:0000313" key="2">
    <source>
        <dbReference type="EMBL" id="NKG22027.1"/>
    </source>
</evidence>
<evidence type="ECO:0000313" key="3">
    <source>
        <dbReference type="Proteomes" id="UP000746595"/>
    </source>
</evidence>
<accession>A0ABX1G6Y0</accession>
<organism evidence="2 3">
    <name type="scientific">Paeniglutamicibacter terrestris</name>
    <dbReference type="NCBI Taxonomy" id="2723403"/>
    <lineage>
        <taxon>Bacteria</taxon>
        <taxon>Bacillati</taxon>
        <taxon>Actinomycetota</taxon>
        <taxon>Actinomycetes</taxon>
        <taxon>Micrococcales</taxon>
        <taxon>Micrococcaceae</taxon>
        <taxon>Paeniglutamicibacter</taxon>
    </lineage>
</organism>
<comment type="caution">
    <text evidence="2">The sequence shown here is derived from an EMBL/GenBank/DDBJ whole genome shotgun (WGS) entry which is preliminary data.</text>
</comment>
<gene>
    <name evidence="2" type="ORF">HED64_15105</name>
</gene>
<dbReference type="EMBL" id="JAAWVT010000008">
    <property type="protein sequence ID" value="NKG22027.1"/>
    <property type="molecule type" value="Genomic_DNA"/>
</dbReference>
<dbReference type="RefSeq" id="WP_168152828.1">
    <property type="nucleotide sequence ID" value="NZ_JAAWVT010000008.1"/>
</dbReference>